<keyword evidence="2" id="KW-1185">Reference proteome</keyword>
<protein>
    <submittedName>
        <fullName evidence="1">Uncharacterized protein</fullName>
    </submittedName>
</protein>
<accession>A0A9E7FWL0</accession>
<evidence type="ECO:0000313" key="2">
    <source>
        <dbReference type="Proteomes" id="UP001055439"/>
    </source>
</evidence>
<reference evidence="1" key="1">
    <citation type="submission" date="2022-05" db="EMBL/GenBank/DDBJ databases">
        <title>The Musa troglodytarum L. genome provides insights into the mechanism of non-climacteric behaviour and enrichment of carotenoids.</title>
        <authorList>
            <person name="Wang J."/>
        </authorList>
    </citation>
    <scope>NUCLEOTIDE SEQUENCE</scope>
    <source>
        <tissue evidence="1">Leaf</tissue>
    </source>
</reference>
<organism evidence="1 2">
    <name type="scientific">Musa troglodytarum</name>
    <name type="common">fe'i banana</name>
    <dbReference type="NCBI Taxonomy" id="320322"/>
    <lineage>
        <taxon>Eukaryota</taxon>
        <taxon>Viridiplantae</taxon>
        <taxon>Streptophyta</taxon>
        <taxon>Embryophyta</taxon>
        <taxon>Tracheophyta</taxon>
        <taxon>Spermatophyta</taxon>
        <taxon>Magnoliopsida</taxon>
        <taxon>Liliopsida</taxon>
        <taxon>Zingiberales</taxon>
        <taxon>Musaceae</taxon>
        <taxon>Musa</taxon>
    </lineage>
</organism>
<dbReference type="OrthoDB" id="10491960at2759"/>
<gene>
    <name evidence="1" type="ORF">MUK42_32606</name>
</gene>
<dbReference type="EMBL" id="CP097507">
    <property type="protein sequence ID" value="URE02222.1"/>
    <property type="molecule type" value="Genomic_DNA"/>
</dbReference>
<evidence type="ECO:0000313" key="1">
    <source>
        <dbReference type="EMBL" id="URE02222.1"/>
    </source>
</evidence>
<dbReference type="Proteomes" id="UP001055439">
    <property type="component" value="Chromosome 5"/>
</dbReference>
<sequence>MVGRKRRKKLQQDSLLLEDCTIELPLHQVNEDDTEEEGPSFLFSDQENAVKASILRIMGRLQKSCFLTENLNEEDIRSVGAMEWSCVSLVRPLVVPPKSSPVAVSPLRRCLWHFDHGGEDFATDPEGGNSWLNPTVQPKGTDLSLSPHTMAFSTVATLVKRKREP</sequence>
<proteinExistence type="predicted"/>
<name>A0A9E7FWL0_9LILI</name>
<dbReference type="AlphaFoldDB" id="A0A9E7FWL0"/>